<dbReference type="PROSITE" id="PS51858">
    <property type="entry name" value="PPPDE"/>
    <property type="match status" value="1"/>
</dbReference>
<evidence type="ECO:0000256" key="2">
    <source>
        <dbReference type="ARBA" id="ARBA00022670"/>
    </source>
</evidence>
<evidence type="ECO:0000256" key="4">
    <source>
        <dbReference type="SAM" id="MobiDB-lite"/>
    </source>
</evidence>
<dbReference type="AlphaFoldDB" id="A0A813IQT5"/>
<feature type="compositionally biased region" description="Polar residues" evidence="4">
    <location>
        <begin position="1"/>
        <end position="11"/>
    </location>
</feature>
<dbReference type="InterPro" id="IPR008580">
    <property type="entry name" value="PPPDE_dom"/>
</dbReference>
<dbReference type="PANTHER" id="PTHR12378:SF80">
    <property type="entry name" value="IP06716P-RELATED"/>
    <property type="match status" value="1"/>
</dbReference>
<dbReference type="Pfam" id="PF05903">
    <property type="entry name" value="Peptidase_C97"/>
    <property type="match status" value="1"/>
</dbReference>
<feature type="compositionally biased region" description="Acidic residues" evidence="4">
    <location>
        <begin position="15"/>
        <end position="26"/>
    </location>
</feature>
<dbReference type="GO" id="GO:0006508">
    <property type="term" value="P:proteolysis"/>
    <property type="evidence" value="ECO:0007669"/>
    <property type="project" value="UniProtKB-KW"/>
</dbReference>
<accession>A0A813IQT5</accession>
<feature type="non-terminal residue" evidence="6">
    <location>
        <position position="1"/>
    </location>
</feature>
<gene>
    <name evidence="6" type="ORF">PGLA2088_LOCUS11936</name>
</gene>
<dbReference type="PANTHER" id="PTHR12378">
    <property type="entry name" value="DESUMOYLATING ISOPEPTIDASE"/>
    <property type="match status" value="1"/>
</dbReference>
<dbReference type="SMART" id="SM01179">
    <property type="entry name" value="DUF862"/>
    <property type="match status" value="1"/>
</dbReference>
<evidence type="ECO:0000259" key="5">
    <source>
        <dbReference type="PROSITE" id="PS51858"/>
    </source>
</evidence>
<feature type="non-terminal residue" evidence="6">
    <location>
        <position position="238"/>
    </location>
</feature>
<evidence type="ECO:0000256" key="1">
    <source>
        <dbReference type="ARBA" id="ARBA00008140"/>
    </source>
</evidence>
<name>A0A813IQT5_POLGL</name>
<sequence>ALRSSHGQDAQESYEGSDDGSDDDVTDQYALANESSIILQVITPHSAVQDGYCQAASSSPAVIKNILTEDWEAFEATPRTVMLHVYDLEAFSDTNNVLAFMVDEVTLGGAFHTGVEVFGNEWSYGSRGVKCEAPRTAEGHVYRCSIPLGSTSLPVAEVAHVLLELCQTWRGADYDLLTQNCCSFAFLFSERLGVGSAYPPWVDRFARLLGNGRAAGVGVLGVTQQVGELVKAGVGSVM</sequence>
<proteinExistence type="inferred from homology"/>
<protein>
    <recommendedName>
        <fullName evidence="5">PPPDE domain-containing protein</fullName>
    </recommendedName>
</protein>
<dbReference type="Proteomes" id="UP000626109">
    <property type="component" value="Unassembled WGS sequence"/>
</dbReference>
<feature type="domain" description="PPPDE" evidence="5">
    <location>
        <begin position="79"/>
        <end position="238"/>
    </location>
</feature>
<reference evidence="6" key="1">
    <citation type="submission" date="2021-02" db="EMBL/GenBank/DDBJ databases">
        <authorList>
            <person name="Dougan E. K."/>
            <person name="Rhodes N."/>
            <person name="Thang M."/>
            <person name="Chan C."/>
        </authorList>
    </citation>
    <scope>NUCLEOTIDE SEQUENCE</scope>
</reference>
<evidence type="ECO:0000313" key="6">
    <source>
        <dbReference type="EMBL" id="CAE8655996.1"/>
    </source>
</evidence>
<feature type="region of interest" description="Disordered" evidence="4">
    <location>
        <begin position="1"/>
        <end position="26"/>
    </location>
</feature>
<evidence type="ECO:0000313" key="7">
    <source>
        <dbReference type="Proteomes" id="UP000626109"/>
    </source>
</evidence>
<organism evidence="6 7">
    <name type="scientific">Polarella glacialis</name>
    <name type="common">Dinoflagellate</name>
    <dbReference type="NCBI Taxonomy" id="89957"/>
    <lineage>
        <taxon>Eukaryota</taxon>
        <taxon>Sar</taxon>
        <taxon>Alveolata</taxon>
        <taxon>Dinophyceae</taxon>
        <taxon>Suessiales</taxon>
        <taxon>Suessiaceae</taxon>
        <taxon>Polarella</taxon>
    </lineage>
</organism>
<dbReference type="GO" id="GO:0101005">
    <property type="term" value="F:deubiquitinase activity"/>
    <property type="evidence" value="ECO:0007669"/>
    <property type="project" value="TreeGrafter"/>
</dbReference>
<evidence type="ECO:0000256" key="3">
    <source>
        <dbReference type="ARBA" id="ARBA00022801"/>
    </source>
</evidence>
<dbReference type="Gene3D" id="3.90.1720.30">
    <property type="entry name" value="PPPDE domains"/>
    <property type="match status" value="1"/>
</dbReference>
<keyword evidence="3" id="KW-0378">Hydrolase</keyword>
<dbReference type="InterPro" id="IPR042266">
    <property type="entry name" value="PPPDE_sf"/>
</dbReference>
<comment type="caution">
    <text evidence="6">The sequence shown here is derived from an EMBL/GenBank/DDBJ whole genome shotgun (WGS) entry which is preliminary data.</text>
</comment>
<comment type="similarity">
    <text evidence="1">Belongs to the DeSI family.</text>
</comment>
<keyword evidence="2" id="KW-0645">Protease</keyword>
<dbReference type="GO" id="GO:0016579">
    <property type="term" value="P:protein deubiquitination"/>
    <property type="evidence" value="ECO:0007669"/>
    <property type="project" value="TreeGrafter"/>
</dbReference>
<dbReference type="EMBL" id="CAJNNW010013930">
    <property type="protein sequence ID" value="CAE8655996.1"/>
    <property type="molecule type" value="Genomic_DNA"/>
</dbReference>